<accession>A0A382YM96</accession>
<reference evidence="3" key="1">
    <citation type="submission" date="2018-05" db="EMBL/GenBank/DDBJ databases">
        <authorList>
            <person name="Lanie J.A."/>
            <person name="Ng W.-L."/>
            <person name="Kazmierczak K.M."/>
            <person name="Andrzejewski T.M."/>
            <person name="Davidsen T.M."/>
            <person name="Wayne K.J."/>
            <person name="Tettelin H."/>
            <person name="Glass J.I."/>
            <person name="Rusch D."/>
            <person name="Podicherti R."/>
            <person name="Tsui H.-C.T."/>
            <person name="Winkler M.E."/>
        </authorList>
    </citation>
    <scope>NUCLEOTIDE SEQUENCE</scope>
</reference>
<name>A0A382YM96_9ZZZZ</name>
<evidence type="ECO:0000256" key="1">
    <source>
        <dbReference type="ARBA" id="ARBA00022679"/>
    </source>
</evidence>
<dbReference type="PANTHER" id="PTHR46401">
    <property type="entry name" value="GLYCOSYLTRANSFERASE WBBK-RELATED"/>
    <property type="match status" value="1"/>
</dbReference>
<evidence type="ECO:0000259" key="2">
    <source>
        <dbReference type="Pfam" id="PF00534"/>
    </source>
</evidence>
<dbReference type="Gene3D" id="3.40.50.2000">
    <property type="entry name" value="Glycogen Phosphorylase B"/>
    <property type="match status" value="2"/>
</dbReference>
<evidence type="ECO:0000313" key="3">
    <source>
        <dbReference type="EMBL" id="SVD84437.1"/>
    </source>
</evidence>
<protein>
    <recommendedName>
        <fullName evidence="2">Glycosyl transferase family 1 domain-containing protein</fullName>
    </recommendedName>
</protein>
<dbReference type="PANTHER" id="PTHR46401:SF2">
    <property type="entry name" value="GLYCOSYLTRANSFERASE WBBK-RELATED"/>
    <property type="match status" value="1"/>
</dbReference>
<dbReference type="InterPro" id="IPR001296">
    <property type="entry name" value="Glyco_trans_1"/>
</dbReference>
<organism evidence="3">
    <name type="scientific">marine metagenome</name>
    <dbReference type="NCBI Taxonomy" id="408172"/>
    <lineage>
        <taxon>unclassified sequences</taxon>
        <taxon>metagenomes</taxon>
        <taxon>ecological metagenomes</taxon>
    </lineage>
</organism>
<dbReference type="GO" id="GO:0009103">
    <property type="term" value="P:lipopolysaccharide biosynthetic process"/>
    <property type="evidence" value="ECO:0007669"/>
    <property type="project" value="TreeGrafter"/>
</dbReference>
<keyword evidence="1" id="KW-0808">Transferase</keyword>
<dbReference type="SUPFAM" id="SSF53756">
    <property type="entry name" value="UDP-Glycosyltransferase/glycogen phosphorylase"/>
    <property type="match status" value="1"/>
</dbReference>
<dbReference type="Pfam" id="PF00534">
    <property type="entry name" value="Glycos_transf_1"/>
    <property type="match status" value="1"/>
</dbReference>
<feature type="domain" description="Glycosyl transferase family 1" evidence="2">
    <location>
        <begin position="37"/>
        <end position="188"/>
    </location>
</feature>
<feature type="non-terminal residue" evidence="3">
    <location>
        <position position="1"/>
    </location>
</feature>
<dbReference type="EMBL" id="UINC01177025">
    <property type="protein sequence ID" value="SVD84437.1"/>
    <property type="molecule type" value="Genomic_DNA"/>
</dbReference>
<dbReference type="GO" id="GO:0016757">
    <property type="term" value="F:glycosyltransferase activity"/>
    <property type="evidence" value="ECO:0007669"/>
    <property type="project" value="InterPro"/>
</dbReference>
<dbReference type="AlphaFoldDB" id="A0A382YM96"/>
<dbReference type="FunFam" id="3.40.50.2000:FF:000119">
    <property type="entry name" value="Glycosyl transferase group 1"/>
    <property type="match status" value="1"/>
</dbReference>
<proteinExistence type="predicted"/>
<gene>
    <name evidence="3" type="ORF">METZ01_LOCUS437291</name>
</gene>
<dbReference type="CDD" id="cd03809">
    <property type="entry name" value="GT4_MtfB-like"/>
    <property type="match status" value="1"/>
</dbReference>
<sequence length="213" mass="23814">LDIPDERITVVPMAPGNHFQVQDEDTTSTVLDQYDLQRPFVLYVGNYNVHKNIELLVESWARLDPPVNLVIAGTLSTYPSSLIDRIEKTGRKEFVHFLGSVPYFSEALIALYNAAVAFVFPSFYEGFGLPVVEAMRCGCPVIAARRGSLPEVVGEAGVLIEPDDVQGLTDAMQRLIDDPAWRTLLRERGFSHVEGFSWEKIARDTLAVYRQVA</sequence>